<dbReference type="GO" id="GO:0005886">
    <property type="term" value="C:plasma membrane"/>
    <property type="evidence" value="ECO:0007669"/>
    <property type="project" value="TreeGrafter"/>
</dbReference>
<evidence type="ECO:0000256" key="4">
    <source>
        <dbReference type="ARBA" id="ARBA00023136"/>
    </source>
</evidence>
<dbReference type="EMBL" id="UINC01101911">
    <property type="protein sequence ID" value="SVC63109.1"/>
    <property type="molecule type" value="Genomic_DNA"/>
</dbReference>
<evidence type="ECO:0000256" key="5">
    <source>
        <dbReference type="SAM" id="Phobius"/>
    </source>
</evidence>
<evidence type="ECO:0000256" key="2">
    <source>
        <dbReference type="ARBA" id="ARBA00022692"/>
    </source>
</evidence>
<feature type="transmembrane region" description="Helical" evidence="5">
    <location>
        <begin position="81"/>
        <end position="102"/>
    </location>
</feature>
<protein>
    <recommendedName>
        <fullName evidence="7">Intracellular septation protein A</fullName>
    </recommendedName>
</protein>
<dbReference type="HAMAP" id="MF_00189">
    <property type="entry name" value="YciB"/>
    <property type="match status" value="1"/>
</dbReference>
<dbReference type="AlphaFoldDB" id="A0A382NPI0"/>
<keyword evidence="3 5" id="KW-1133">Transmembrane helix</keyword>
<name>A0A382NPI0_9ZZZZ</name>
<feature type="transmembrane region" description="Helical" evidence="5">
    <location>
        <begin position="57"/>
        <end position="75"/>
    </location>
</feature>
<dbReference type="Pfam" id="PF04279">
    <property type="entry name" value="IspA"/>
    <property type="match status" value="1"/>
</dbReference>
<evidence type="ECO:0000256" key="3">
    <source>
        <dbReference type="ARBA" id="ARBA00022989"/>
    </source>
</evidence>
<dbReference type="PANTHER" id="PTHR36917">
    <property type="entry name" value="INTRACELLULAR SEPTATION PROTEIN A-RELATED"/>
    <property type="match status" value="1"/>
</dbReference>
<dbReference type="PANTHER" id="PTHR36917:SF1">
    <property type="entry name" value="INNER MEMBRANE-SPANNING PROTEIN YCIB"/>
    <property type="match status" value="1"/>
</dbReference>
<evidence type="ECO:0008006" key="7">
    <source>
        <dbReference type="Google" id="ProtNLM"/>
    </source>
</evidence>
<keyword evidence="2 5" id="KW-0812">Transmembrane</keyword>
<proteinExistence type="inferred from homology"/>
<organism evidence="6">
    <name type="scientific">marine metagenome</name>
    <dbReference type="NCBI Taxonomy" id="408172"/>
    <lineage>
        <taxon>unclassified sequences</taxon>
        <taxon>metagenomes</taxon>
        <taxon>ecological metagenomes</taxon>
    </lineage>
</organism>
<feature type="non-terminal residue" evidence="6">
    <location>
        <position position="1"/>
    </location>
</feature>
<keyword evidence="1" id="KW-1003">Cell membrane</keyword>
<accession>A0A382NPI0</accession>
<dbReference type="NCBIfam" id="NF001323">
    <property type="entry name" value="PRK00259.1-1"/>
    <property type="match status" value="1"/>
</dbReference>
<dbReference type="InterPro" id="IPR006008">
    <property type="entry name" value="YciB"/>
</dbReference>
<evidence type="ECO:0000256" key="1">
    <source>
        <dbReference type="ARBA" id="ARBA00022475"/>
    </source>
</evidence>
<reference evidence="6" key="1">
    <citation type="submission" date="2018-05" db="EMBL/GenBank/DDBJ databases">
        <authorList>
            <person name="Lanie J.A."/>
            <person name="Ng W.-L."/>
            <person name="Kazmierczak K.M."/>
            <person name="Andrzejewski T.M."/>
            <person name="Davidsen T.M."/>
            <person name="Wayne K.J."/>
            <person name="Tettelin H."/>
            <person name="Glass J.I."/>
            <person name="Rusch D."/>
            <person name="Podicherti R."/>
            <person name="Tsui H.-C.T."/>
            <person name="Winkler M.E."/>
        </authorList>
    </citation>
    <scope>NUCLEOTIDE SEQUENCE</scope>
</reference>
<gene>
    <name evidence="6" type="ORF">METZ01_LOCUS315963</name>
</gene>
<sequence length="186" mass="21701">VNKSFVKFVTDFGPLLVFLFFYYDSDKNLKIAIPPFIIATLIALIVVWFLEKKIPMVPLISGILISLFGGLTIYFDNPVFIYIKPTIINILFGFALLFGKYFTNEPILKKMMGKAIALSDIGWELLSKRWMLFFFALALTNELVWRIYCPEKEYIWVNFKVWGMLPITFIFTAFQISLINKHKIDE</sequence>
<feature type="transmembrane region" description="Helical" evidence="5">
    <location>
        <begin position="29"/>
        <end position="50"/>
    </location>
</feature>
<feature type="transmembrane region" description="Helical" evidence="5">
    <location>
        <begin position="154"/>
        <end position="174"/>
    </location>
</feature>
<evidence type="ECO:0000313" key="6">
    <source>
        <dbReference type="EMBL" id="SVC63109.1"/>
    </source>
</evidence>
<keyword evidence="4 5" id="KW-0472">Membrane</keyword>